<proteinExistence type="predicted"/>
<dbReference type="AlphaFoldDB" id="A0A0N4TYV7"/>
<evidence type="ECO:0000313" key="1">
    <source>
        <dbReference type="WBParaSite" id="BPAG_0001421401-mRNA-1"/>
    </source>
</evidence>
<name>A0A0N4TYV7_BRUPA</name>
<sequence>MHSLKEIESAKYGIHQMKKTQYLELEGKLKDILQKDETAYEAFAERIGPTLKTEFVTLRQSLTYMLNSPNSVIEMGKLSARDFLNLIDDSAVIIIYHKHEYVVRKEKSVENEKRKCPDPEKATVGQWKLVEKNMVQLISDKI</sequence>
<accession>A0A0N4TYV7</accession>
<organism evidence="1">
    <name type="scientific">Brugia pahangi</name>
    <name type="common">Filarial nematode worm</name>
    <dbReference type="NCBI Taxonomy" id="6280"/>
    <lineage>
        <taxon>Eukaryota</taxon>
        <taxon>Metazoa</taxon>
        <taxon>Ecdysozoa</taxon>
        <taxon>Nematoda</taxon>
        <taxon>Chromadorea</taxon>
        <taxon>Rhabditida</taxon>
        <taxon>Spirurina</taxon>
        <taxon>Spiruromorpha</taxon>
        <taxon>Filarioidea</taxon>
        <taxon>Onchocercidae</taxon>
        <taxon>Brugia</taxon>
    </lineage>
</organism>
<dbReference type="WBParaSite" id="BPAG_0001421401-mRNA-1">
    <property type="protein sequence ID" value="BPAG_0001421401-mRNA-1"/>
    <property type="gene ID" value="BPAG_0001421401"/>
</dbReference>
<reference evidence="1" key="1">
    <citation type="submission" date="2017-02" db="UniProtKB">
        <authorList>
            <consortium name="WormBaseParasite"/>
        </authorList>
    </citation>
    <scope>IDENTIFICATION</scope>
</reference>
<protein>
    <submittedName>
        <fullName evidence="1">DH domain-containing protein</fullName>
    </submittedName>
</protein>